<sequence>MKFLKRLLLSLCLVLIAGQSVWADPPHGRVGVYLGPVWGPFWYPGPWPHYPPPIIVTPPPPPPPPVYVEQGAEGGLEGEYWYYCATARDYYPSVNECPEGWVAVLPQAKN</sequence>
<evidence type="ECO:0000256" key="1">
    <source>
        <dbReference type="SAM" id="SignalP"/>
    </source>
</evidence>
<name>A0A495WAG3_9RHOO</name>
<feature type="signal peptide" evidence="1">
    <location>
        <begin position="1"/>
        <end position="23"/>
    </location>
</feature>
<reference evidence="2 3" key="1">
    <citation type="submission" date="2018-10" db="EMBL/GenBank/DDBJ databases">
        <title>Genomic Encyclopedia of Type Strains, Phase IV (KMG-IV): sequencing the most valuable type-strain genomes for metagenomic binning, comparative biology and taxonomic classification.</title>
        <authorList>
            <person name="Goeker M."/>
        </authorList>
    </citation>
    <scope>NUCLEOTIDE SEQUENCE [LARGE SCALE GENOMIC DNA]</scope>
    <source>
        <strain evidence="2 3">DSM 23841</strain>
    </source>
</reference>
<dbReference type="OrthoDB" id="5397649at2"/>
<dbReference type="EMBL" id="RBXP01000014">
    <property type="protein sequence ID" value="RKT58706.1"/>
    <property type="molecule type" value="Genomic_DNA"/>
</dbReference>
<dbReference type="RefSeq" id="WP_121458064.1">
    <property type="nucleotide sequence ID" value="NZ_RBXP01000014.1"/>
</dbReference>
<keyword evidence="1" id="KW-0732">Signal</keyword>
<protein>
    <submittedName>
        <fullName evidence="2">Uncharacterized protein</fullName>
    </submittedName>
</protein>
<dbReference type="AlphaFoldDB" id="A0A495WAG3"/>
<keyword evidence="3" id="KW-1185">Reference proteome</keyword>
<gene>
    <name evidence="2" type="ORF">DFR40_1728</name>
</gene>
<accession>A0A495WAG3</accession>
<feature type="chain" id="PRO_5019751909" evidence="1">
    <location>
        <begin position="24"/>
        <end position="110"/>
    </location>
</feature>
<proteinExistence type="predicted"/>
<evidence type="ECO:0000313" key="2">
    <source>
        <dbReference type="EMBL" id="RKT58706.1"/>
    </source>
</evidence>
<dbReference type="Proteomes" id="UP000270626">
    <property type="component" value="Unassembled WGS sequence"/>
</dbReference>
<comment type="caution">
    <text evidence="2">The sequence shown here is derived from an EMBL/GenBank/DDBJ whole genome shotgun (WGS) entry which is preliminary data.</text>
</comment>
<organism evidence="2 3">
    <name type="scientific">Azonexus fungiphilus</name>
    <dbReference type="NCBI Taxonomy" id="146940"/>
    <lineage>
        <taxon>Bacteria</taxon>
        <taxon>Pseudomonadati</taxon>
        <taxon>Pseudomonadota</taxon>
        <taxon>Betaproteobacteria</taxon>
        <taxon>Rhodocyclales</taxon>
        <taxon>Azonexaceae</taxon>
        <taxon>Azonexus</taxon>
    </lineage>
</organism>
<evidence type="ECO:0000313" key="3">
    <source>
        <dbReference type="Proteomes" id="UP000270626"/>
    </source>
</evidence>